<evidence type="ECO:0000256" key="4">
    <source>
        <dbReference type="ARBA" id="ARBA00023274"/>
    </source>
</evidence>
<keyword evidence="4" id="KW-0687">Ribonucleoprotein</keyword>
<proteinExistence type="inferred from homology"/>
<evidence type="ECO:0000256" key="3">
    <source>
        <dbReference type="ARBA" id="ARBA00022980"/>
    </source>
</evidence>
<dbReference type="SUPFAM" id="SSF53137">
    <property type="entry name" value="Translational machinery components"/>
    <property type="match status" value="1"/>
</dbReference>
<gene>
    <name evidence="5" type="primary">rps11</name>
</gene>
<dbReference type="GO" id="GO:1990904">
    <property type="term" value="C:ribonucleoprotein complex"/>
    <property type="evidence" value="ECO:0007669"/>
    <property type="project" value="UniProtKB-KW"/>
</dbReference>
<protein>
    <submittedName>
        <fullName evidence="5">Ribosomal protein S11</fullName>
    </submittedName>
</protein>
<evidence type="ECO:0000256" key="2">
    <source>
        <dbReference type="ARBA" id="ARBA00006194"/>
    </source>
</evidence>
<sequence length="179" mass="21392">MHTLKQLYHYELFLKKHPFSWCNFFKYNFSKIKYNLQKKTYRDKYNFFKKRLFHLKNEKDLLRDKNSVFLLYIKSSFNNTRVSLTNVKGELIIVKSCSLMGFKGKKRNSALAISSTLDFVLNTLKQRQIDTVFLFLNGFNQSRHFIKSSLRQADIKLLGIKDITPIPHNGCRNKKRRRV</sequence>
<dbReference type="GO" id="GO:0009507">
    <property type="term" value="C:chloroplast"/>
    <property type="evidence" value="ECO:0007669"/>
    <property type="project" value="UniProtKB-SubCell"/>
</dbReference>
<dbReference type="InterPro" id="IPR001971">
    <property type="entry name" value="Ribosomal_uS11"/>
</dbReference>
<dbReference type="Pfam" id="PF00411">
    <property type="entry name" value="Ribosomal_S11"/>
    <property type="match status" value="1"/>
</dbReference>
<comment type="similarity">
    <text evidence="2">Belongs to the universal ribosomal protein uS11 family.</text>
</comment>
<accession>A0A140F2T3</accession>
<dbReference type="PANTHER" id="PTHR11759">
    <property type="entry name" value="40S RIBOSOMAL PROTEIN S14/30S RIBOSOMAL PROTEIN S11"/>
    <property type="match status" value="1"/>
</dbReference>
<dbReference type="InterPro" id="IPR036967">
    <property type="entry name" value="Ribosomal_uS11_sf"/>
</dbReference>
<dbReference type="GO" id="GO:0006412">
    <property type="term" value="P:translation"/>
    <property type="evidence" value="ECO:0007669"/>
    <property type="project" value="InterPro"/>
</dbReference>
<dbReference type="GO" id="GO:0005840">
    <property type="term" value="C:ribosome"/>
    <property type="evidence" value="ECO:0007669"/>
    <property type="project" value="UniProtKB-KW"/>
</dbReference>
<evidence type="ECO:0000313" key="5">
    <source>
        <dbReference type="EMBL" id="AML60717.1"/>
    </source>
</evidence>
<evidence type="ECO:0000256" key="1">
    <source>
        <dbReference type="ARBA" id="ARBA00004229"/>
    </source>
</evidence>
<comment type="subcellular location">
    <subcellularLocation>
        <location evidence="1">Plastid</location>
        <location evidence="1">Chloroplast</location>
    </subcellularLocation>
</comment>
<keyword evidence="5" id="KW-0496">Mitochondrion</keyword>
<geneLocation type="mitochondrion" evidence="5"/>
<dbReference type="Gene3D" id="3.30.420.80">
    <property type="entry name" value="Ribosomal protein S11"/>
    <property type="match status" value="1"/>
</dbReference>
<dbReference type="AlphaFoldDB" id="A0A140F2T3"/>
<keyword evidence="3 5" id="KW-0689">Ribosomal protein</keyword>
<organism evidence="5">
    <name type="scientific">Vischeria sp. CAUP Q 202</name>
    <dbReference type="NCBI Taxonomy" id="1805947"/>
    <lineage>
        <taxon>Eukaryota</taxon>
        <taxon>Sar</taxon>
        <taxon>Stramenopiles</taxon>
        <taxon>Ochrophyta</taxon>
        <taxon>Eustigmatophyceae</taxon>
        <taxon>Eustigmatales</taxon>
        <taxon>Chlorobotryaceae</taxon>
        <taxon>Vischeria</taxon>
    </lineage>
</organism>
<dbReference type="HAMAP" id="MF_01310">
    <property type="entry name" value="Ribosomal_uS11"/>
    <property type="match status" value="1"/>
</dbReference>
<dbReference type="EMBL" id="KU501221">
    <property type="protein sequence ID" value="AML60717.1"/>
    <property type="molecule type" value="Genomic_DNA"/>
</dbReference>
<name>A0A140F2T3_9STRA</name>
<reference evidence="5" key="1">
    <citation type="journal article" date="2016" name="Genome Biol. Evol.">
        <title>A Comparative Analysis of Mitochondrial Genomes in Eustigmatophyte Algae.</title>
        <authorList>
            <person name="Sevcikova T."/>
            <person name="Klimes V."/>
            <person name="Zbrankova V."/>
            <person name="Strnad H."/>
            <person name="Hroudova M."/>
            <person name="Vlcek C."/>
            <person name="Elias M."/>
        </authorList>
    </citation>
    <scope>NUCLEOTIDE SEQUENCE</scope>
    <source>
        <strain evidence="5">CAUP Q 202</strain>
    </source>
</reference>
<dbReference type="GO" id="GO:0003735">
    <property type="term" value="F:structural constituent of ribosome"/>
    <property type="evidence" value="ECO:0007669"/>
    <property type="project" value="InterPro"/>
</dbReference>